<dbReference type="AlphaFoldDB" id="A0A5D3Y7F4"/>
<name>A0A5D3Y7F4_9PROT</name>
<evidence type="ECO:0000313" key="2">
    <source>
        <dbReference type="Proteomes" id="UP000324176"/>
    </source>
</evidence>
<evidence type="ECO:0000313" key="1">
    <source>
        <dbReference type="EMBL" id="TYP73703.1"/>
    </source>
</evidence>
<organism evidence="1 2">
    <name type="scientific">Nitrosomonas communis</name>
    <dbReference type="NCBI Taxonomy" id="44574"/>
    <lineage>
        <taxon>Bacteria</taxon>
        <taxon>Pseudomonadati</taxon>
        <taxon>Pseudomonadota</taxon>
        <taxon>Betaproteobacteria</taxon>
        <taxon>Nitrosomonadales</taxon>
        <taxon>Nitrosomonadaceae</taxon>
        <taxon>Nitrosomonas</taxon>
    </lineage>
</organism>
<accession>A0A5D3Y7F4</accession>
<sequence length="50" mass="5548">MIKKHVAGKTIVMVSASNRYVEIIELAAFRINVLEAVSAEIPTATKFEKE</sequence>
<proteinExistence type="predicted"/>
<dbReference type="EMBL" id="VNHT01000092">
    <property type="protein sequence ID" value="TYP73703.1"/>
    <property type="molecule type" value="Genomic_DNA"/>
</dbReference>
<dbReference type="RefSeq" id="WP_158441437.1">
    <property type="nucleotide sequence ID" value="NZ_CP011451.1"/>
</dbReference>
<protein>
    <submittedName>
        <fullName evidence="1">Uncharacterized protein</fullName>
    </submittedName>
</protein>
<reference evidence="1 2" key="1">
    <citation type="submission" date="2019-07" db="EMBL/GenBank/DDBJ databases">
        <title>Active sludge and wastewater microbial communities from Klosterneuburg, Austria.</title>
        <authorList>
            <person name="Wagner M."/>
        </authorList>
    </citation>
    <scope>NUCLEOTIDE SEQUENCE [LARGE SCALE GENOMIC DNA]</scope>
    <source>
        <strain evidence="1 2">Nm2</strain>
    </source>
</reference>
<comment type="caution">
    <text evidence="1">The sequence shown here is derived from an EMBL/GenBank/DDBJ whole genome shotgun (WGS) entry which is preliminary data.</text>
</comment>
<gene>
    <name evidence="1" type="ORF">BCL69_10926</name>
</gene>
<dbReference type="Proteomes" id="UP000324176">
    <property type="component" value="Unassembled WGS sequence"/>
</dbReference>